<name>A0ACB9A4C4_9ASTR</name>
<organism evidence="1 2">
    <name type="scientific">Smallanthus sonchifolius</name>
    <dbReference type="NCBI Taxonomy" id="185202"/>
    <lineage>
        <taxon>Eukaryota</taxon>
        <taxon>Viridiplantae</taxon>
        <taxon>Streptophyta</taxon>
        <taxon>Embryophyta</taxon>
        <taxon>Tracheophyta</taxon>
        <taxon>Spermatophyta</taxon>
        <taxon>Magnoliopsida</taxon>
        <taxon>eudicotyledons</taxon>
        <taxon>Gunneridae</taxon>
        <taxon>Pentapetalae</taxon>
        <taxon>asterids</taxon>
        <taxon>campanulids</taxon>
        <taxon>Asterales</taxon>
        <taxon>Asteraceae</taxon>
        <taxon>Asteroideae</taxon>
        <taxon>Heliantheae alliance</taxon>
        <taxon>Millerieae</taxon>
        <taxon>Smallanthus</taxon>
    </lineage>
</organism>
<gene>
    <name evidence="1" type="ORF">L1987_74890</name>
</gene>
<protein>
    <submittedName>
        <fullName evidence="1">Uncharacterized protein</fullName>
    </submittedName>
</protein>
<evidence type="ECO:0000313" key="1">
    <source>
        <dbReference type="EMBL" id="KAI3704663.1"/>
    </source>
</evidence>
<comment type="caution">
    <text evidence="1">The sequence shown here is derived from an EMBL/GenBank/DDBJ whole genome shotgun (WGS) entry which is preliminary data.</text>
</comment>
<sequence length="333" mass="36506">MEWIRGPAIGHGTFAKVSLAKPTNQNSIFPPLLAIKSCPASQSSFLKNEFMILDELKSCPEIVTCYGDCFTVENGEKLYNVALEYAPGGTLADKVKSSENLRLSESDVRRYTKSILKGLLFIHRRGLTHCDIKLQNVLIFSGDNVKIADFGLAKKTKPAGDSDSEYEIRGTPMYLAPETVAGGEQGPAADVWAVGCVVSEMMTGKPVWRCSDIGTLLIKIGAGDDIPEIPGKLSEAGKDFLGKCFVKERSKRWTAEMLLNHPFIDGEDQMVSSSPRDPFDFPDWESEQSVVVTPVCSPGSESEMCISAVSRLRRLVTVEGPDWSVTSSWITVR</sequence>
<dbReference type="Proteomes" id="UP001056120">
    <property type="component" value="Linkage Group LG25"/>
</dbReference>
<reference evidence="2" key="1">
    <citation type="journal article" date="2022" name="Mol. Ecol. Resour.">
        <title>The genomes of chicory, endive, great burdock and yacon provide insights into Asteraceae palaeo-polyploidization history and plant inulin production.</title>
        <authorList>
            <person name="Fan W."/>
            <person name="Wang S."/>
            <person name="Wang H."/>
            <person name="Wang A."/>
            <person name="Jiang F."/>
            <person name="Liu H."/>
            <person name="Zhao H."/>
            <person name="Xu D."/>
            <person name="Zhang Y."/>
        </authorList>
    </citation>
    <scope>NUCLEOTIDE SEQUENCE [LARGE SCALE GENOMIC DNA]</scope>
    <source>
        <strain evidence="2">cv. Yunnan</strain>
    </source>
</reference>
<dbReference type="EMBL" id="CM042042">
    <property type="protein sequence ID" value="KAI3704663.1"/>
    <property type="molecule type" value="Genomic_DNA"/>
</dbReference>
<proteinExistence type="predicted"/>
<evidence type="ECO:0000313" key="2">
    <source>
        <dbReference type="Proteomes" id="UP001056120"/>
    </source>
</evidence>
<accession>A0ACB9A4C4</accession>
<keyword evidence="2" id="KW-1185">Reference proteome</keyword>
<reference evidence="1 2" key="2">
    <citation type="journal article" date="2022" name="Mol. Ecol. Resour.">
        <title>The genomes of chicory, endive, great burdock and yacon provide insights into Asteraceae paleo-polyploidization history and plant inulin production.</title>
        <authorList>
            <person name="Fan W."/>
            <person name="Wang S."/>
            <person name="Wang H."/>
            <person name="Wang A."/>
            <person name="Jiang F."/>
            <person name="Liu H."/>
            <person name="Zhao H."/>
            <person name="Xu D."/>
            <person name="Zhang Y."/>
        </authorList>
    </citation>
    <scope>NUCLEOTIDE SEQUENCE [LARGE SCALE GENOMIC DNA]</scope>
    <source>
        <strain evidence="2">cv. Yunnan</strain>
        <tissue evidence="1">Leaves</tissue>
    </source>
</reference>